<evidence type="ECO:0000256" key="5">
    <source>
        <dbReference type="ARBA" id="ARBA00023136"/>
    </source>
</evidence>
<evidence type="ECO:0000256" key="1">
    <source>
        <dbReference type="ARBA" id="ARBA00022475"/>
    </source>
</evidence>
<protein>
    <recommendedName>
        <fullName evidence="7 8">Cell division protein FtsL</fullName>
    </recommendedName>
</protein>
<evidence type="ECO:0000256" key="8">
    <source>
        <dbReference type="NCBIfam" id="TIGR02209"/>
    </source>
</evidence>
<dbReference type="NCBIfam" id="TIGR02209">
    <property type="entry name" value="ftsL_broad"/>
    <property type="match status" value="1"/>
</dbReference>
<evidence type="ECO:0000256" key="6">
    <source>
        <dbReference type="ARBA" id="ARBA00023306"/>
    </source>
</evidence>
<evidence type="ECO:0000256" key="2">
    <source>
        <dbReference type="ARBA" id="ARBA00022618"/>
    </source>
</evidence>
<dbReference type="RefSeq" id="WP_121977472.1">
    <property type="nucleotide sequence ID" value="NZ_JBHTLH010000017.1"/>
</dbReference>
<keyword evidence="6 7" id="KW-0131">Cell cycle</keyword>
<sequence>MAQNNLARNLTQEEPEQPYVSTPRRVSQPGRQPGFSPRLRLNAFEKVLIIGGSILLTGLMLMVVSSKIALSNSQHELQHLDTRISNIHNDNTNLKQQIGELQSSSRLQKIAKENGMSLSNGNIRNVTK</sequence>
<name>A0ABW3PNL5_9LACO</name>
<evidence type="ECO:0000256" key="4">
    <source>
        <dbReference type="ARBA" id="ARBA00022989"/>
    </source>
</evidence>
<organism evidence="10 11">
    <name type="scientific">Lentilactobacillus raoultii</name>
    <dbReference type="NCBI Taxonomy" id="1987503"/>
    <lineage>
        <taxon>Bacteria</taxon>
        <taxon>Bacillati</taxon>
        <taxon>Bacillota</taxon>
        <taxon>Bacilli</taxon>
        <taxon>Lactobacillales</taxon>
        <taxon>Lactobacillaceae</taxon>
        <taxon>Lentilactobacillus</taxon>
    </lineage>
</organism>
<dbReference type="GO" id="GO:0051301">
    <property type="term" value="P:cell division"/>
    <property type="evidence" value="ECO:0007669"/>
    <property type="project" value="UniProtKB-KW"/>
</dbReference>
<comment type="subcellular location">
    <subcellularLocation>
        <location evidence="7">Cell membrane</location>
        <topology evidence="7">Single-pass type II membrane protein</topology>
    </subcellularLocation>
    <text evidence="7">Localizes to the division septum where it forms a ring structure.</text>
</comment>
<accession>A0ABW3PNL5</accession>
<dbReference type="HAMAP" id="MF_00910">
    <property type="entry name" value="FtsL"/>
    <property type="match status" value="1"/>
</dbReference>
<feature type="transmembrane region" description="Helical" evidence="7">
    <location>
        <begin position="47"/>
        <end position="70"/>
    </location>
</feature>
<dbReference type="EMBL" id="JBHTLH010000017">
    <property type="protein sequence ID" value="MFD1124921.1"/>
    <property type="molecule type" value="Genomic_DNA"/>
</dbReference>
<keyword evidence="4 7" id="KW-1133">Transmembrane helix</keyword>
<evidence type="ECO:0000256" key="9">
    <source>
        <dbReference type="SAM" id="MobiDB-lite"/>
    </source>
</evidence>
<comment type="similarity">
    <text evidence="7">Belongs to the FtsL family.</text>
</comment>
<evidence type="ECO:0000313" key="11">
    <source>
        <dbReference type="Proteomes" id="UP001597156"/>
    </source>
</evidence>
<evidence type="ECO:0000313" key="10">
    <source>
        <dbReference type="EMBL" id="MFD1124921.1"/>
    </source>
</evidence>
<keyword evidence="11" id="KW-1185">Reference proteome</keyword>
<keyword evidence="5 7" id="KW-0472">Membrane</keyword>
<keyword evidence="2 7" id="KW-0132">Cell division</keyword>
<evidence type="ECO:0000256" key="7">
    <source>
        <dbReference type="HAMAP-Rule" id="MF_00910"/>
    </source>
</evidence>
<reference evidence="11" key="1">
    <citation type="journal article" date="2019" name="Int. J. Syst. Evol. Microbiol.">
        <title>The Global Catalogue of Microorganisms (GCM) 10K type strain sequencing project: providing services to taxonomists for standard genome sequencing and annotation.</title>
        <authorList>
            <consortium name="The Broad Institute Genomics Platform"/>
            <consortium name="The Broad Institute Genome Sequencing Center for Infectious Disease"/>
            <person name="Wu L."/>
            <person name="Ma J."/>
        </authorList>
    </citation>
    <scope>NUCLEOTIDE SEQUENCE [LARGE SCALE GENOMIC DNA]</scope>
    <source>
        <strain evidence="11">CCUG 71848</strain>
    </source>
</reference>
<gene>
    <name evidence="7 10" type="primary">ftsL</name>
    <name evidence="10" type="ORF">ACFQ22_06010</name>
</gene>
<feature type="region of interest" description="Disordered" evidence="9">
    <location>
        <begin position="1"/>
        <end position="37"/>
    </location>
</feature>
<proteinExistence type="inferred from homology"/>
<evidence type="ECO:0000256" key="3">
    <source>
        <dbReference type="ARBA" id="ARBA00022692"/>
    </source>
</evidence>
<comment type="caution">
    <text evidence="10">The sequence shown here is derived from an EMBL/GenBank/DDBJ whole genome shotgun (WGS) entry which is preliminary data.</text>
</comment>
<dbReference type="InterPro" id="IPR011922">
    <property type="entry name" value="Cell_div_FtsL"/>
</dbReference>
<keyword evidence="3 7" id="KW-0812">Transmembrane</keyword>
<comment type="function">
    <text evidence="7">Essential cell division protein.</text>
</comment>
<dbReference type="Proteomes" id="UP001597156">
    <property type="component" value="Unassembled WGS sequence"/>
</dbReference>
<keyword evidence="1 7" id="KW-1003">Cell membrane</keyword>
<feature type="compositionally biased region" description="Polar residues" evidence="9">
    <location>
        <begin position="1"/>
        <end position="12"/>
    </location>
</feature>